<evidence type="ECO:0000313" key="4">
    <source>
        <dbReference type="Proteomes" id="UP000193827"/>
    </source>
</evidence>
<gene>
    <name evidence="3" type="primary">crp_2</name>
    <name evidence="3" type="ORF">PEL8287_00695</name>
</gene>
<feature type="transmembrane region" description="Helical" evidence="1">
    <location>
        <begin position="6"/>
        <end position="23"/>
    </location>
</feature>
<feature type="domain" description="Cyclic nucleotide-binding" evidence="2">
    <location>
        <begin position="80"/>
        <end position="178"/>
    </location>
</feature>
<proteinExistence type="predicted"/>
<dbReference type="Pfam" id="PF00027">
    <property type="entry name" value="cNMP_binding"/>
    <property type="match status" value="1"/>
</dbReference>
<evidence type="ECO:0000256" key="1">
    <source>
        <dbReference type="SAM" id="Phobius"/>
    </source>
</evidence>
<dbReference type="InterPro" id="IPR014710">
    <property type="entry name" value="RmlC-like_jellyroll"/>
</dbReference>
<keyword evidence="4" id="KW-1185">Reference proteome</keyword>
<dbReference type="InterPro" id="IPR000595">
    <property type="entry name" value="cNMP-bd_dom"/>
</dbReference>
<feature type="transmembrane region" description="Helical" evidence="1">
    <location>
        <begin position="35"/>
        <end position="57"/>
    </location>
</feature>
<accession>A0A1Y5REX9</accession>
<organism evidence="3 4">
    <name type="scientific">Roseovarius litorisediminis</name>
    <dbReference type="NCBI Taxonomy" id="1312363"/>
    <lineage>
        <taxon>Bacteria</taxon>
        <taxon>Pseudomonadati</taxon>
        <taxon>Pseudomonadota</taxon>
        <taxon>Alphaproteobacteria</taxon>
        <taxon>Rhodobacterales</taxon>
        <taxon>Roseobacteraceae</taxon>
        <taxon>Roseovarius</taxon>
    </lineage>
</organism>
<dbReference type="PANTHER" id="PTHR24567:SF74">
    <property type="entry name" value="HTH-TYPE TRANSCRIPTIONAL REGULATOR ARCR"/>
    <property type="match status" value="1"/>
</dbReference>
<dbReference type="OrthoDB" id="9786503at2"/>
<dbReference type="EMBL" id="FWFL01000001">
    <property type="protein sequence ID" value="SLN15894.1"/>
    <property type="molecule type" value="Genomic_DNA"/>
</dbReference>
<keyword evidence="1" id="KW-1133">Transmembrane helix</keyword>
<dbReference type="GO" id="GO:0005829">
    <property type="term" value="C:cytosol"/>
    <property type="evidence" value="ECO:0007669"/>
    <property type="project" value="TreeGrafter"/>
</dbReference>
<dbReference type="AlphaFoldDB" id="A0A1Y5REX9"/>
<dbReference type="CDD" id="cd00038">
    <property type="entry name" value="CAP_ED"/>
    <property type="match status" value="1"/>
</dbReference>
<dbReference type="InterPro" id="IPR018490">
    <property type="entry name" value="cNMP-bd_dom_sf"/>
</dbReference>
<dbReference type="PANTHER" id="PTHR24567">
    <property type="entry name" value="CRP FAMILY TRANSCRIPTIONAL REGULATORY PROTEIN"/>
    <property type="match status" value="1"/>
</dbReference>
<dbReference type="GO" id="GO:0003700">
    <property type="term" value="F:DNA-binding transcription factor activity"/>
    <property type="evidence" value="ECO:0007669"/>
    <property type="project" value="TreeGrafter"/>
</dbReference>
<evidence type="ECO:0000259" key="2">
    <source>
        <dbReference type="PROSITE" id="PS50042"/>
    </source>
</evidence>
<protein>
    <submittedName>
        <fullName evidence="3">cAMP-activated global transcriptional regulator CRP</fullName>
    </submittedName>
</protein>
<dbReference type="PROSITE" id="PS50042">
    <property type="entry name" value="CNMP_BINDING_3"/>
    <property type="match status" value="1"/>
</dbReference>
<sequence length="210" mass="23727">MELITAHYIIEAVGWLAVLLKVATLSMHSMIRLRMLAMVSSVCFIIYSGVLQIWPLLAIEITLLSINAFHLYQFIALRRLVTDLTDDSKPDFSAAMTYGQKSVIKAGDVIFKKGDPVDSLYYLAEGRVEVEDQHVYVDAGKIFGEMAFFNSNAARSATVRCLEDAIVYELNEKRFTRLQYEDPEFAMAVMRLVTRRLVANAAHPQEAHSE</sequence>
<dbReference type="RefSeq" id="WP_085890921.1">
    <property type="nucleotide sequence ID" value="NZ_FWFL01000001.1"/>
</dbReference>
<evidence type="ECO:0000313" key="3">
    <source>
        <dbReference type="EMBL" id="SLN15894.1"/>
    </source>
</evidence>
<dbReference type="SMART" id="SM00100">
    <property type="entry name" value="cNMP"/>
    <property type="match status" value="1"/>
</dbReference>
<keyword evidence="1" id="KW-0812">Transmembrane</keyword>
<dbReference type="Gene3D" id="2.60.120.10">
    <property type="entry name" value="Jelly Rolls"/>
    <property type="match status" value="1"/>
</dbReference>
<name>A0A1Y5REX9_9RHOB</name>
<dbReference type="Proteomes" id="UP000193827">
    <property type="component" value="Unassembled WGS sequence"/>
</dbReference>
<keyword evidence="1" id="KW-0472">Membrane</keyword>
<dbReference type="SUPFAM" id="SSF51206">
    <property type="entry name" value="cAMP-binding domain-like"/>
    <property type="match status" value="1"/>
</dbReference>
<reference evidence="3 4" key="1">
    <citation type="submission" date="2017-03" db="EMBL/GenBank/DDBJ databases">
        <authorList>
            <person name="Afonso C.L."/>
            <person name="Miller P.J."/>
            <person name="Scott M.A."/>
            <person name="Spackman E."/>
            <person name="Goraichik I."/>
            <person name="Dimitrov K.M."/>
            <person name="Suarez D.L."/>
            <person name="Swayne D.E."/>
        </authorList>
    </citation>
    <scope>NUCLEOTIDE SEQUENCE [LARGE SCALE GENOMIC DNA]</scope>
    <source>
        <strain evidence="3 4">CECT 8287</strain>
    </source>
</reference>
<dbReference type="InterPro" id="IPR050397">
    <property type="entry name" value="Env_Response_Regulators"/>
</dbReference>